<dbReference type="KEGG" id="ffu:CLAFUR5_03159"/>
<sequence length="122" mass="13853">MTSHNHFYKILDNAPREPLPETLPLSELDKKDGFIHLSTANQIKETANLFFSKTEKLWLLKLRVETLKKDGNIEWNSDIPGCPHLHDSQQGLGKSNVEAIIVAEKGNHGSWKEVPELLNLED</sequence>
<dbReference type="Proteomes" id="UP000756132">
    <property type="component" value="Chromosome 2"/>
</dbReference>
<accession>A0A9Q8P5H6</accession>
<evidence type="ECO:0008006" key="3">
    <source>
        <dbReference type="Google" id="ProtNLM"/>
    </source>
</evidence>
<dbReference type="AlphaFoldDB" id="A0A9Q8P5H6"/>
<reference evidence="1" key="1">
    <citation type="submission" date="2021-12" db="EMBL/GenBank/DDBJ databases">
        <authorList>
            <person name="Zaccaron A."/>
            <person name="Stergiopoulos I."/>
        </authorList>
    </citation>
    <scope>NUCLEOTIDE SEQUENCE</scope>
    <source>
        <strain evidence="1">Race5_Kim</strain>
    </source>
</reference>
<dbReference type="RefSeq" id="XP_047758138.1">
    <property type="nucleotide sequence ID" value="XM_047902307.1"/>
</dbReference>
<dbReference type="OMA" id="DIPGCPH"/>
<dbReference type="PANTHER" id="PTHR34129:SF1">
    <property type="entry name" value="DUF952 DOMAIN-CONTAINING PROTEIN"/>
    <property type="match status" value="1"/>
</dbReference>
<evidence type="ECO:0000313" key="2">
    <source>
        <dbReference type="Proteomes" id="UP000756132"/>
    </source>
</evidence>
<keyword evidence="2" id="KW-1185">Reference proteome</keyword>
<proteinExistence type="predicted"/>
<gene>
    <name evidence="1" type="ORF">CLAFUR5_03159</name>
</gene>
<protein>
    <recommendedName>
        <fullName evidence="3">DUF952 domain-containing protein</fullName>
    </recommendedName>
</protein>
<dbReference type="PANTHER" id="PTHR34129">
    <property type="entry name" value="BLR1139 PROTEIN"/>
    <property type="match status" value="1"/>
</dbReference>
<reference evidence="1" key="2">
    <citation type="journal article" date="2022" name="Microb. Genom.">
        <title>A chromosome-scale genome assembly of the tomato pathogen Cladosporium fulvum reveals a compartmentalized genome architecture and the presence of a dispensable chromosome.</title>
        <authorList>
            <person name="Zaccaron A.Z."/>
            <person name="Chen L.H."/>
            <person name="Samaras A."/>
            <person name="Stergiopoulos I."/>
        </authorList>
    </citation>
    <scope>NUCLEOTIDE SEQUENCE</scope>
    <source>
        <strain evidence="1">Race5_Kim</strain>
    </source>
</reference>
<dbReference type="InterPro" id="IPR009297">
    <property type="entry name" value="DUF952"/>
</dbReference>
<name>A0A9Q8P5H6_PASFU</name>
<dbReference type="EMBL" id="CP090164">
    <property type="protein sequence ID" value="UJO13772.1"/>
    <property type="molecule type" value="Genomic_DNA"/>
</dbReference>
<dbReference type="Pfam" id="PF06108">
    <property type="entry name" value="DUF952"/>
    <property type="match status" value="1"/>
</dbReference>
<dbReference type="GeneID" id="71983037"/>
<dbReference type="OrthoDB" id="3335358at2759"/>
<dbReference type="SUPFAM" id="SSF56399">
    <property type="entry name" value="ADP-ribosylation"/>
    <property type="match status" value="1"/>
</dbReference>
<evidence type="ECO:0000313" key="1">
    <source>
        <dbReference type="EMBL" id="UJO13772.1"/>
    </source>
</evidence>
<organism evidence="1 2">
    <name type="scientific">Passalora fulva</name>
    <name type="common">Tomato leaf mold</name>
    <name type="synonym">Cladosporium fulvum</name>
    <dbReference type="NCBI Taxonomy" id="5499"/>
    <lineage>
        <taxon>Eukaryota</taxon>
        <taxon>Fungi</taxon>
        <taxon>Dikarya</taxon>
        <taxon>Ascomycota</taxon>
        <taxon>Pezizomycotina</taxon>
        <taxon>Dothideomycetes</taxon>
        <taxon>Dothideomycetidae</taxon>
        <taxon>Mycosphaerellales</taxon>
        <taxon>Mycosphaerellaceae</taxon>
        <taxon>Fulvia</taxon>
    </lineage>
</organism>
<dbReference type="Gene3D" id="3.20.170.20">
    <property type="entry name" value="Protein of unknown function DUF952"/>
    <property type="match status" value="1"/>
</dbReference>